<dbReference type="Pfam" id="PF01228">
    <property type="entry name" value="Gly_radical"/>
    <property type="match status" value="1"/>
</dbReference>
<gene>
    <name evidence="6" type="ORF">C7383_102163</name>
</gene>
<dbReference type="PANTHER" id="PTHR43641">
    <property type="entry name" value="FORMATE ACETYLTRANSFERASE 3-RELATED"/>
    <property type="match status" value="1"/>
</dbReference>
<evidence type="ECO:0000259" key="5">
    <source>
        <dbReference type="PROSITE" id="PS51554"/>
    </source>
</evidence>
<keyword evidence="2" id="KW-0456">Lyase</keyword>
<feature type="modified residue" description="Glycine radical" evidence="3">
    <location>
        <position position="639"/>
    </location>
</feature>
<comment type="caution">
    <text evidence="6">The sequence shown here is derived from an EMBL/GenBank/DDBJ whole genome shotgun (WGS) entry which is preliminary data.</text>
</comment>
<proteinExistence type="predicted"/>
<dbReference type="Pfam" id="PF02901">
    <property type="entry name" value="PFL-like"/>
    <property type="match status" value="1"/>
</dbReference>
<keyword evidence="1 3" id="KW-0556">Organic radical</keyword>
<evidence type="ECO:0000313" key="7">
    <source>
        <dbReference type="Proteomes" id="UP000245412"/>
    </source>
</evidence>
<evidence type="ECO:0000256" key="3">
    <source>
        <dbReference type="PROSITE-ProRule" id="PRU00493"/>
    </source>
</evidence>
<protein>
    <submittedName>
        <fullName evidence="6">Formate C-acetyltransferase</fullName>
    </submittedName>
</protein>
<name>A0AB73T7S4_9FIRM</name>
<dbReference type="InterPro" id="IPR051215">
    <property type="entry name" value="GRE"/>
</dbReference>
<dbReference type="Proteomes" id="UP000245412">
    <property type="component" value="Unassembled WGS sequence"/>
</dbReference>
<evidence type="ECO:0000256" key="2">
    <source>
        <dbReference type="ARBA" id="ARBA00023239"/>
    </source>
</evidence>
<organism evidence="6 7">
    <name type="scientific">Murimonas intestini</name>
    <dbReference type="NCBI Taxonomy" id="1337051"/>
    <lineage>
        <taxon>Bacteria</taxon>
        <taxon>Bacillati</taxon>
        <taxon>Bacillota</taxon>
        <taxon>Clostridia</taxon>
        <taxon>Lachnospirales</taxon>
        <taxon>Lachnospiraceae</taxon>
        <taxon>Murimonas</taxon>
    </lineage>
</organism>
<sequence>MHNGKKIKTLSKAGRHLHMAKNRAWKKNKIVKQKNHQYYADILKNILFTKLIDDKQPGQQIVHMLKKTKMHYERGNRFYYYIDENVSLWSDKPVIHNLPLDYTLIAHASLKEIKRVACGKKISKEMRITNENILSAVEEYLLRCVKYLKNLGTLDAAERVSRIITEKSRNMEDALQRILIWNQFLHQSGHTLMGLGRLDKILDRYCEGLSNKETEDILTDFCICLHRHYIFKSQALLGDTGQLIVLGGLEEDGSYFCNNITGALLDIISRLNLPDPKLLLRVSASMPRKLAAKACSCIVKGNGSPLLSNDDLIIPLMQEFGYEKEDTYGYCTSACWEPLIPGKTMDQNNLDNVIFAGPMADFLNVLEQSKYQNFESLLNDYCKEIEKQAKRCAESASAIKWKEDPLLTMFYPDCLMYGRDISEGGARYNNYGLLSVGLSNTADALLNIKKAVYEEKKFTLQELKDVMKQEEIFKKLSSVSPHFGDDSDIAVQVSQRLFDAAKAGIADVRNSFGGRFKIGLSSPGYVDCGKKIPETPDGRRAGEPLGVHISSMHGQAYTELVSFAASLDYSRGGFNGNVVDIMAAPSFIENNFEKFVDFLQFGIKRGFFQMQMNVVSSSILLEAQKHPEKFTGLIVRVWGFSAYFNDLPEEYKNLLIRRALQNEGKV</sequence>
<dbReference type="InterPro" id="IPR001150">
    <property type="entry name" value="Gly_radical"/>
</dbReference>
<dbReference type="GO" id="GO:0005829">
    <property type="term" value="C:cytosol"/>
    <property type="evidence" value="ECO:0007669"/>
    <property type="project" value="TreeGrafter"/>
</dbReference>
<feature type="domain" description="PFL" evidence="5">
    <location>
        <begin position="1"/>
        <end position="540"/>
    </location>
</feature>
<dbReference type="PANTHER" id="PTHR43641:SF2">
    <property type="entry name" value="DEHYDRATASE YBIW-RELATED"/>
    <property type="match status" value="1"/>
</dbReference>
<dbReference type="SUPFAM" id="SSF51998">
    <property type="entry name" value="PFL-like glycyl radical enzymes"/>
    <property type="match status" value="1"/>
</dbReference>
<dbReference type="EMBL" id="QGGY01000002">
    <property type="protein sequence ID" value="PWJ78030.1"/>
    <property type="molecule type" value="Genomic_DNA"/>
</dbReference>
<reference evidence="6 7" key="1">
    <citation type="submission" date="2018-05" db="EMBL/GenBank/DDBJ databases">
        <authorList>
            <person name="Goeker M."/>
            <person name="Huntemann M."/>
            <person name="Clum A."/>
            <person name="Pillay M."/>
            <person name="Palaniappan K."/>
            <person name="Varghese N."/>
            <person name="Mikhailova N."/>
            <person name="Stamatis D."/>
            <person name="Reddy T."/>
            <person name="Daum C."/>
            <person name="Shapiro N."/>
            <person name="Ivanova N."/>
            <person name="Kyrpides N."/>
            <person name="Woyke T."/>
        </authorList>
    </citation>
    <scope>NUCLEOTIDE SEQUENCE [LARGE SCALE GENOMIC DNA]</scope>
    <source>
        <strain evidence="6 7">DSM 26524</strain>
    </source>
</reference>
<evidence type="ECO:0000313" key="6">
    <source>
        <dbReference type="EMBL" id="PWJ78030.1"/>
    </source>
</evidence>
<dbReference type="AlphaFoldDB" id="A0AB73T7S4"/>
<dbReference type="PROSITE" id="PS51149">
    <property type="entry name" value="GLY_RADICAL_2"/>
    <property type="match status" value="1"/>
</dbReference>
<dbReference type="InterPro" id="IPR004184">
    <property type="entry name" value="PFL_dom"/>
</dbReference>
<evidence type="ECO:0000259" key="4">
    <source>
        <dbReference type="PROSITE" id="PS51149"/>
    </source>
</evidence>
<evidence type="ECO:0000256" key="1">
    <source>
        <dbReference type="ARBA" id="ARBA00022818"/>
    </source>
</evidence>
<feature type="domain" description="Glycine radical" evidence="4">
    <location>
        <begin position="547"/>
        <end position="664"/>
    </location>
</feature>
<dbReference type="Gene3D" id="3.20.70.20">
    <property type="match status" value="1"/>
</dbReference>
<dbReference type="PROSITE" id="PS51554">
    <property type="entry name" value="PFL"/>
    <property type="match status" value="1"/>
</dbReference>
<dbReference type="GO" id="GO:0016829">
    <property type="term" value="F:lyase activity"/>
    <property type="evidence" value="ECO:0007669"/>
    <property type="project" value="UniProtKB-KW"/>
</dbReference>
<accession>A0AB73T7S4</accession>
<keyword evidence="7" id="KW-1185">Reference proteome</keyword>